<reference evidence="12" key="1">
    <citation type="submission" date="2018-02" db="EMBL/GenBank/DDBJ databases">
        <authorList>
            <person name="Cohen D.B."/>
            <person name="Kent A.D."/>
        </authorList>
    </citation>
    <scope>NUCLEOTIDE SEQUENCE</scope>
</reference>
<dbReference type="PROSITE" id="PS50158">
    <property type="entry name" value="ZF_CCHC"/>
    <property type="match status" value="1"/>
</dbReference>
<dbReference type="FunFam" id="3.80.10.10:FF:000041">
    <property type="entry name" value="LRR receptor-like serine/threonine-protein kinase ERECTA"/>
    <property type="match status" value="1"/>
</dbReference>
<comment type="subcellular location">
    <subcellularLocation>
        <location evidence="1">Membrane</location>
        <topology evidence="1">Single-pass type I membrane protein</topology>
    </subcellularLocation>
</comment>
<dbReference type="GO" id="GO:0003676">
    <property type="term" value="F:nucleic acid binding"/>
    <property type="evidence" value="ECO:0007669"/>
    <property type="project" value="InterPro"/>
</dbReference>
<keyword evidence="8" id="KW-0863">Zinc-finger</keyword>
<dbReference type="SUPFAM" id="SSF53098">
    <property type="entry name" value="Ribonuclease H-like"/>
    <property type="match status" value="1"/>
</dbReference>
<dbReference type="PANTHER" id="PTHR48006:SF34">
    <property type="entry name" value="OS08G0203700 PROTEIN"/>
    <property type="match status" value="1"/>
</dbReference>
<protein>
    <recommendedName>
        <fullName evidence="11">CCHC-type domain-containing protein</fullName>
    </recommendedName>
</protein>
<feature type="compositionally biased region" description="Low complexity" evidence="9">
    <location>
        <begin position="441"/>
        <end position="458"/>
    </location>
</feature>
<evidence type="ECO:0000256" key="9">
    <source>
        <dbReference type="SAM" id="MobiDB-lite"/>
    </source>
</evidence>
<evidence type="ECO:0000259" key="11">
    <source>
        <dbReference type="PROSITE" id="PS50158"/>
    </source>
</evidence>
<dbReference type="AlphaFoldDB" id="A0A2N9HBF9"/>
<feature type="region of interest" description="Disordered" evidence="9">
    <location>
        <begin position="436"/>
        <end position="477"/>
    </location>
</feature>
<evidence type="ECO:0000256" key="10">
    <source>
        <dbReference type="SAM" id="Phobius"/>
    </source>
</evidence>
<keyword evidence="5" id="KW-0645">Protease</keyword>
<dbReference type="SUPFAM" id="SSF52058">
    <property type="entry name" value="L domain-like"/>
    <property type="match status" value="1"/>
</dbReference>
<accession>A0A2N9HBF9</accession>
<keyword evidence="10" id="KW-1133">Transmembrane helix</keyword>
<evidence type="ECO:0000256" key="4">
    <source>
        <dbReference type="ARBA" id="ARBA00022737"/>
    </source>
</evidence>
<feature type="compositionally biased region" description="Polar residues" evidence="9">
    <location>
        <begin position="463"/>
        <end position="477"/>
    </location>
</feature>
<dbReference type="InterPro" id="IPR012337">
    <property type="entry name" value="RNaseH-like_sf"/>
</dbReference>
<evidence type="ECO:0000256" key="5">
    <source>
        <dbReference type="ARBA" id="ARBA00022750"/>
    </source>
</evidence>
<feature type="compositionally biased region" description="Basic residues" evidence="9">
    <location>
        <begin position="845"/>
        <end position="854"/>
    </location>
</feature>
<keyword evidence="5" id="KW-0378">Hydrolase</keyword>
<feature type="transmembrane region" description="Helical" evidence="10">
    <location>
        <begin position="1227"/>
        <end position="1247"/>
    </location>
</feature>
<evidence type="ECO:0000256" key="1">
    <source>
        <dbReference type="ARBA" id="ARBA00004479"/>
    </source>
</evidence>
<dbReference type="GO" id="GO:0008270">
    <property type="term" value="F:zinc ion binding"/>
    <property type="evidence" value="ECO:0007669"/>
    <property type="project" value="UniProtKB-KW"/>
</dbReference>
<dbReference type="Gene3D" id="3.30.420.10">
    <property type="entry name" value="Ribonuclease H-like superfamily/Ribonuclease H"/>
    <property type="match status" value="1"/>
</dbReference>
<evidence type="ECO:0000256" key="7">
    <source>
        <dbReference type="ARBA" id="ARBA00023180"/>
    </source>
</evidence>
<gene>
    <name evidence="12" type="ORF">FSB_LOCUS36975</name>
</gene>
<feature type="transmembrane region" description="Helical" evidence="10">
    <location>
        <begin position="1191"/>
        <end position="1215"/>
    </location>
</feature>
<dbReference type="InterPro" id="IPR057670">
    <property type="entry name" value="SH3_retrovirus"/>
</dbReference>
<keyword evidence="2" id="KW-0433">Leucine-rich repeat</keyword>
<keyword evidence="7" id="KW-0325">Glycoprotein</keyword>
<dbReference type="Pfam" id="PF14223">
    <property type="entry name" value="Retrotran_gag_2"/>
    <property type="match status" value="1"/>
</dbReference>
<dbReference type="Pfam" id="PF07727">
    <property type="entry name" value="RVT_2"/>
    <property type="match status" value="2"/>
</dbReference>
<evidence type="ECO:0000256" key="2">
    <source>
        <dbReference type="ARBA" id="ARBA00022614"/>
    </source>
</evidence>
<dbReference type="InterPro" id="IPR001878">
    <property type="entry name" value="Znf_CCHC"/>
</dbReference>
<proteinExistence type="predicted"/>
<dbReference type="InterPro" id="IPR036397">
    <property type="entry name" value="RNaseH_sf"/>
</dbReference>
<dbReference type="Gene3D" id="3.80.10.10">
    <property type="entry name" value="Ribonuclease Inhibitor"/>
    <property type="match status" value="1"/>
</dbReference>
<dbReference type="InterPro" id="IPR051824">
    <property type="entry name" value="LRR_Rcpt-Like_S/T_Kinase"/>
</dbReference>
<dbReference type="Pfam" id="PF25597">
    <property type="entry name" value="SH3_retrovirus"/>
    <property type="match status" value="1"/>
</dbReference>
<keyword evidence="4" id="KW-0677">Repeat</keyword>
<name>A0A2N9HBF9_FAGSY</name>
<dbReference type="GO" id="GO:0005886">
    <property type="term" value="C:plasma membrane"/>
    <property type="evidence" value="ECO:0007669"/>
    <property type="project" value="TreeGrafter"/>
</dbReference>
<feature type="region of interest" description="Disordered" evidence="9">
    <location>
        <begin position="832"/>
        <end position="854"/>
    </location>
</feature>
<organism evidence="12">
    <name type="scientific">Fagus sylvatica</name>
    <name type="common">Beechnut</name>
    <dbReference type="NCBI Taxonomy" id="28930"/>
    <lineage>
        <taxon>Eukaryota</taxon>
        <taxon>Viridiplantae</taxon>
        <taxon>Streptophyta</taxon>
        <taxon>Embryophyta</taxon>
        <taxon>Tracheophyta</taxon>
        <taxon>Spermatophyta</taxon>
        <taxon>Magnoliopsida</taxon>
        <taxon>eudicotyledons</taxon>
        <taxon>Gunneridae</taxon>
        <taxon>Pentapetalae</taxon>
        <taxon>rosids</taxon>
        <taxon>fabids</taxon>
        <taxon>Fagales</taxon>
        <taxon>Fagaceae</taxon>
        <taxon>Fagus</taxon>
    </lineage>
</organism>
<dbReference type="InterPro" id="IPR043502">
    <property type="entry name" value="DNA/RNA_pol_sf"/>
</dbReference>
<dbReference type="InterPro" id="IPR013103">
    <property type="entry name" value="RVT_2"/>
</dbReference>
<dbReference type="SUPFAM" id="SSF56672">
    <property type="entry name" value="DNA/RNA polymerases"/>
    <property type="match status" value="1"/>
</dbReference>
<dbReference type="EMBL" id="OIVN01003143">
    <property type="protein sequence ID" value="SPD09093.1"/>
    <property type="molecule type" value="Genomic_DNA"/>
</dbReference>
<dbReference type="PROSITE" id="PS51450">
    <property type="entry name" value="LRR"/>
    <property type="match status" value="1"/>
</dbReference>
<keyword evidence="6 10" id="KW-0472">Membrane</keyword>
<evidence type="ECO:0000256" key="3">
    <source>
        <dbReference type="ARBA" id="ARBA00022729"/>
    </source>
</evidence>
<dbReference type="GO" id="GO:0004190">
    <property type="term" value="F:aspartic-type endopeptidase activity"/>
    <property type="evidence" value="ECO:0007669"/>
    <property type="project" value="UniProtKB-KW"/>
</dbReference>
<dbReference type="InterPro" id="IPR054722">
    <property type="entry name" value="PolX-like_BBD"/>
</dbReference>
<dbReference type="Pfam" id="PF00560">
    <property type="entry name" value="LRR_1"/>
    <property type="match status" value="3"/>
</dbReference>
<keyword evidence="8" id="KW-0862">Zinc</keyword>
<keyword evidence="5" id="KW-0064">Aspartyl protease</keyword>
<dbReference type="Pfam" id="PF22936">
    <property type="entry name" value="Pol_BBD"/>
    <property type="match status" value="1"/>
</dbReference>
<dbReference type="PANTHER" id="PTHR48006">
    <property type="entry name" value="LEUCINE-RICH REPEAT-CONTAINING PROTEIN DDB_G0281931-RELATED"/>
    <property type="match status" value="1"/>
</dbReference>
<keyword evidence="3" id="KW-0732">Signal</keyword>
<dbReference type="InterPro" id="IPR001611">
    <property type="entry name" value="Leu-rich_rpt"/>
</dbReference>
<evidence type="ECO:0000256" key="6">
    <source>
        <dbReference type="ARBA" id="ARBA00023136"/>
    </source>
</evidence>
<keyword evidence="8" id="KW-0479">Metal-binding</keyword>
<dbReference type="InterPro" id="IPR032675">
    <property type="entry name" value="LRR_dom_sf"/>
</dbReference>
<evidence type="ECO:0000256" key="8">
    <source>
        <dbReference type="PROSITE-ProRule" id="PRU00047"/>
    </source>
</evidence>
<feature type="domain" description="CCHC-type" evidence="11">
    <location>
        <begin position="484"/>
        <end position="497"/>
    </location>
</feature>
<keyword evidence="10" id="KW-0812">Transmembrane</keyword>
<evidence type="ECO:0000313" key="12">
    <source>
        <dbReference type="EMBL" id="SPD09093.1"/>
    </source>
</evidence>
<sequence length="1257" mass="139811">MRDSDLELIILFYICRNIDRNYFTGPLPAFIGNLSALKILSIGTNAFSGTIPKELGNLKELTVLAFGSNNFSGTLPPELGNLVKLEQIYMDSCGLGGEIPSTFANLTNMQTMWASDSPFTGKIPDFIGNWTKLTSLFLCILPKQRRMATIILLLRSWFYDFVGDFKETLLTGPIPSSFSKLDLIGIDLRIGDIYNVSSSLDFIKNLKSLTNLVLRNALITGSIPSDIGEYQSLQTLDLSFNNLTGEIPSEGFRVTNMGPTPNPSLYHLKPGLSSLPPLLEDLDLCPLLSSQYLADANGESSLNVNPLYKQWKARDQALKTLINATLSPSAITLGELDRVKKSNTETMTVYLDQVKEIRDKLGSVGVNVDDEDLLHVVLKGLPPNYDLFCSAMRTRDRVICCEELHVLLTSEEESKKNARHTSSDIPHMAMVATNSPGCGGQNSFSSNRGGFSSNSQGFPPNPQGYSQSYNSPGTFHGSSQRPQCQICGKTGHLTLDCFHRVNQGRQPLAKHTAIASTNMTNAINASSSTQSSWISDIGATDHFTPDISHIPDCHEYCGNEQVTVGNGQSLPINHTGNSQLYASSHLFKLHHVLHVPSMSSNLLSVHKFCKDNNASFYFDASKFCIKDLSSRRLLYNGLSVLHQFTCPHTSQQNGVAERKHRHIVDMGLTLMSQASLPLHLVAICIFHLCFPNKQTSFPSPRLHFTLGTLFGSIPSYSSFRSFGCACYPLLRPYSKHKFLPKSVQCVFLGYPSNAKGFLCFDPVLSLFFVSRHVKFDETVYPFHNLSTSSSLHKIPTHSQSSSPAWLSTLLYFHPCSLPSVLGPPPTSILSSHTPASTAPVSVPHTRAKSGISKKKHAHLTKTAPDYLNVEPPSFAIARNIPQWHDAMASNLSALQWQSTWSLVPSSPDHDVIGCHWVFKLKRNPDGSVARYKARLVAKGNHQMLGIDFDETFSLVVKLAIVRLMLSIAAQQQWSLRQLDVSNAFLHGSPKESYGSTVLYLLLYMDDIIITSNAPMAITELITNLASTFELKDLGPLRYFLGLQIDYKPSGFFIHQSKYAMDVLSRQNMSTCKPCSSLFVSSSKLSSALDDFLPDPTPYRRLSQFQYWHILAAVIIKIAASNPWCCGLKTKEEQIWELLAVATQPTGVFHDNPSGVFRDNLFVPSGVFRDNRLVSSMKIRLFCLVSSMTIRLFRLVSFVTICLFRLVSFVTIRLFRLVCSVTIRLFRLVPFVTIRLVSFVTIRLFRLMSSMKFVYYLP</sequence>